<proteinExistence type="predicted"/>
<evidence type="ECO:0000313" key="4">
    <source>
        <dbReference type="Proteomes" id="UP000623461"/>
    </source>
</evidence>
<feature type="transmembrane region" description="Helical" evidence="2">
    <location>
        <begin position="88"/>
        <end position="110"/>
    </location>
</feature>
<accession>A0ABQ2HQG0</accession>
<keyword evidence="2" id="KW-1133">Transmembrane helix</keyword>
<feature type="transmembrane region" description="Helical" evidence="2">
    <location>
        <begin position="150"/>
        <end position="170"/>
    </location>
</feature>
<protein>
    <submittedName>
        <fullName evidence="3">Uncharacterized protein</fullName>
    </submittedName>
</protein>
<feature type="transmembrane region" description="Helical" evidence="2">
    <location>
        <begin position="117"/>
        <end position="138"/>
    </location>
</feature>
<keyword evidence="4" id="KW-1185">Reference proteome</keyword>
<keyword evidence="2" id="KW-0472">Membrane</keyword>
<reference evidence="4" key="1">
    <citation type="journal article" date="2019" name="Int. J. Syst. Evol. Microbiol.">
        <title>The Global Catalogue of Microorganisms (GCM) 10K type strain sequencing project: providing services to taxonomists for standard genome sequencing and annotation.</title>
        <authorList>
            <consortium name="The Broad Institute Genomics Platform"/>
            <consortium name="The Broad Institute Genome Sequencing Center for Infectious Disease"/>
            <person name="Wu L."/>
            <person name="Ma J."/>
        </authorList>
    </citation>
    <scope>NUCLEOTIDE SEQUENCE [LARGE SCALE GENOMIC DNA]</scope>
    <source>
        <strain evidence="4">JCM 1365</strain>
    </source>
</reference>
<evidence type="ECO:0000313" key="3">
    <source>
        <dbReference type="EMBL" id="GGM88650.1"/>
    </source>
</evidence>
<feature type="transmembrane region" description="Helical" evidence="2">
    <location>
        <begin position="56"/>
        <end position="76"/>
    </location>
</feature>
<name>A0ABQ2HQG0_9MICO</name>
<organism evidence="3 4">
    <name type="scientific">Terrabacter tumescens</name>
    <dbReference type="NCBI Taxonomy" id="60443"/>
    <lineage>
        <taxon>Bacteria</taxon>
        <taxon>Bacillati</taxon>
        <taxon>Actinomycetota</taxon>
        <taxon>Actinomycetes</taxon>
        <taxon>Micrococcales</taxon>
        <taxon>Intrasporangiaceae</taxon>
        <taxon>Terrabacter</taxon>
    </lineage>
</organism>
<keyword evidence="2" id="KW-0812">Transmembrane</keyword>
<feature type="region of interest" description="Disordered" evidence="1">
    <location>
        <begin position="1"/>
        <end position="52"/>
    </location>
</feature>
<dbReference type="Proteomes" id="UP000623461">
    <property type="component" value="Unassembled WGS sequence"/>
</dbReference>
<feature type="compositionally biased region" description="Basic and acidic residues" evidence="1">
    <location>
        <begin position="12"/>
        <end position="47"/>
    </location>
</feature>
<gene>
    <name evidence="3" type="ORF">GCM10009721_12170</name>
</gene>
<evidence type="ECO:0000256" key="1">
    <source>
        <dbReference type="SAM" id="MobiDB-lite"/>
    </source>
</evidence>
<evidence type="ECO:0000256" key="2">
    <source>
        <dbReference type="SAM" id="Phobius"/>
    </source>
</evidence>
<sequence length="181" mass="19584">MSIPGQYPTHLPTEEPPERLTEPLSEHRLSDSRDHRSGQPLEPDDRPAPPSRRGGYVGSILVNLVLLWLINGWPGWEAVPFLTGRTALVIGIVNASIIARVVADAVNVVLDLPRPRALGDLVSIGFGLAALIEIWQVFPLDVIGTAWEVVARVLLVLGFVGGGVGILDSLGRLVRGRFPRT</sequence>
<dbReference type="EMBL" id="BMNZ01000002">
    <property type="protein sequence ID" value="GGM88650.1"/>
    <property type="molecule type" value="Genomic_DNA"/>
</dbReference>
<comment type="caution">
    <text evidence="3">The sequence shown here is derived from an EMBL/GenBank/DDBJ whole genome shotgun (WGS) entry which is preliminary data.</text>
</comment>